<evidence type="ECO:0000256" key="5">
    <source>
        <dbReference type="ARBA" id="ARBA00023136"/>
    </source>
</evidence>
<feature type="compositionally biased region" description="Polar residues" evidence="8">
    <location>
        <begin position="36"/>
        <end position="54"/>
    </location>
</feature>
<dbReference type="GO" id="GO:0005739">
    <property type="term" value="C:mitochondrion"/>
    <property type="evidence" value="ECO:0007669"/>
    <property type="project" value="TreeGrafter"/>
</dbReference>
<evidence type="ECO:0000256" key="8">
    <source>
        <dbReference type="SAM" id="MobiDB-lite"/>
    </source>
</evidence>
<evidence type="ECO:0000313" key="10">
    <source>
        <dbReference type="Proteomes" id="UP000035642"/>
    </source>
</evidence>
<feature type="transmembrane region" description="Helical" evidence="9">
    <location>
        <begin position="183"/>
        <end position="211"/>
    </location>
</feature>
<feature type="region of interest" description="Disordered" evidence="8">
    <location>
        <begin position="33"/>
        <end position="54"/>
    </location>
</feature>
<comment type="similarity">
    <text evidence="2">Belongs to the Tim17/Tim22/Tim23 family.</text>
</comment>
<protein>
    <recommendedName>
        <fullName evidence="6">Complex I assembly factor TIMMDC1, mitochondrial</fullName>
    </recommendedName>
    <alternativeName>
        <fullName evidence="7">Translocase of inner mitochondrial membrane domain-containing protein 1</fullName>
    </alternativeName>
</protein>
<evidence type="ECO:0000256" key="1">
    <source>
        <dbReference type="ARBA" id="ARBA00004141"/>
    </source>
</evidence>
<dbReference type="GO" id="GO:0016020">
    <property type="term" value="C:membrane"/>
    <property type="evidence" value="ECO:0007669"/>
    <property type="project" value="UniProtKB-SubCell"/>
</dbReference>
<evidence type="ECO:0000256" key="9">
    <source>
        <dbReference type="SAM" id="Phobius"/>
    </source>
</evidence>
<dbReference type="AlphaFoldDB" id="A0A158P709"/>
<keyword evidence="3 9" id="KW-0812">Transmembrane</keyword>
<reference evidence="10" key="1">
    <citation type="submission" date="2012-09" db="EMBL/GenBank/DDBJ databases">
        <authorList>
            <person name="Martin A.A."/>
        </authorList>
    </citation>
    <scope>NUCLEOTIDE SEQUENCE</scope>
</reference>
<reference evidence="11" key="2">
    <citation type="submission" date="2016-04" db="UniProtKB">
        <authorList>
            <consortium name="WormBaseParasite"/>
        </authorList>
    </citation>
    <scope>IDENTIFICATION</scope>
</reference>
<evidence type="ECO:0000256" key="7">
    <source>
        <dbReference type="ARBA" id="ARBA00041344"/>
    </source>
</evidence>
<feature type="transmembrane region" description="Helical" evidence="9">
    <location>
        <begin position="153"/>
        <end position="176"/>
    </location>
</feature>
<evidence type="ECO:0000256" key="4">
    <source>
        <dbReference type="ARBA" id="ARBA00022989"/>
    </source>
</evidence>
<evidence type="ECO:0000256" key="3">
    <source>
        <dbReference type="ARBA" id="ARBA00022692"/>
    </source>
</evidence>
<keyword evidence="10" id="KW-1185">Reference proteome</keyword>
<dbReference type="STRING" id="6313.A0A158P709"/>
<proteinExistence type="inferred from homology"/>
<evidence type="ECO:0000256" key="6">
    <source>
        <dbReference type="ARBA" id="ARBA00040778"/>
    </source>
</evidence>
<feature type="transmembrane region" description="Helical" evidence="9">
    <location>
        <begin position="217"/>
        <end position="237"/>
    </location>
</feature>
<accession>A0A158P709</accession>
<keyword evidence="5 9" id="KW-0472">Membrane</keyword>
<dbReference type="Proteomes" id="UP000035642">
    <property type="component" value="Unassembled WGS sequence"/>
</dbReference>
<dbReference type="GO" id="GO:0032981">
    <property type="term" value="P:mitochondrial respiratory chain complex I assembly"/>
    <property type="evidence" value="ECO:0007669"/>
    <property type="project" value="InterPro"/>
</dbReference>
<keyword evidence="4 9" id="KW-1133">Transmembrane helix</keyword>
<dbReference type="PANTHER" id="PTHR13002:SF1">
    <property type="entry name" value="COMPLEX I ASSEMBLY FACTOR TIMMDC1, MITOCHONDRIAL"/>
    <property type="match status" value="1"/>
</dbReference>
<dbReference type="WBParaSite" id="ACAC_0000180301-mRNA-1">
    <property type="protein sequence ID" value="ACAC_0000180301-mRNA-1"/>
    <property type="gene ID" value="ACAC_0000180301"/>
</dbReference>
<organism evidence="10 11">
    <name type="scientific">Angiostrongylus cantonensis</name>
    <name type="common">Rat lungworm</name>
    <dbReference type="NCBI Taxonomy" id="6313"/>
    <lineage>
        <taxon>Eukaryota</taxon>
        <taxon>Metazoa</taxon>
        <taxon>Ecdysozoa</taxon>
        <taxon>Nematoda</taxon>
        <taxon>Chromadorea</taxon>
        <taxon>Rhabditida</taxon>
        <taxon>Rhabditina</taxon>
        <taxon>Rhabditomorpha</taxon>
        <taxon>Strongyloidea</taxon>
        <taxon>Metastrongylidae</taxon>
        <taxon>Angiostrongylus</taxon>
    </lineage>
</organism>
<comment type="subcellular location">
    <subcellularLocation>
        <location evidence="1">Membrane</location>
        <topology evidence="1">Multi-pass membrane protein</topology>
    </subcellularLocation>
</comment>
<sequence>MTTGPPVQSTVASFLSLSYWTEKYRALSPPIDLKQSEQQDSCPSTSNSSLQENQSSTLLLPSDVDAQLSTSQKISGWHRMRSLYEEPCMERDYSHRIIRMAFLTGFFLGGCSTVAQARETFERSNVGRKYLSPSDEFKRKADYAIVRFAKSGFVMGFKCALISGSIVVLTTHLAAYRQRFSSWYFPAISGALALSLHRALVGGIFMFPLGIIGSLKAVALGVTSGLTLSAGMHIFALGMNKSVDEAYWAFKEKYDNKLRTDQEWQDRVTELMKSEGIKWRGNAAVKLRKLDEEKLAVQDA</sequence>
<evidence type="ECO:0000313" key="11">
    <source>
        <dbReference type="WBParaSite" id="ACAC_0000180301-mRNA-1"/>
    </source>
</evidence>
<dbReference type="PANTHER" id="PTHR13002">
    <property type="entry name" value="C3ORF1 PROTEIN-RELATED"/>
    <property type="match status" value="1"/>
</dbReference>
<evidence type="ECO:0000256" key="2">
    <source>
        <dbReference type="ARBA" id="ARBA00008444"/>
    </source>
</evidence>
<dbReference type="InterPro" id="IPR055299">
    <property type="entry name" value="TIMMDC1"/>
</dbReference>
<name>A0A158P709_ANGCA</name>